<evidence type="ECO:0000313" key="2">
    <source>
        <dbReference type="Proteomes" id="UP000267096"/>
    </source>
</evidence>
<reference evidence="1 2" key="2">
    <citation type="submission" date="2018-11" db="EMBL/GenBank/DDBJ databases">
        <authorList>
            <consortium name="Pathogen Informatics"/>
        </authorList>
    </citation>
    <scope>NUCLEOTIDE SEQUENCE [LARGE SCALE GENOMIC DNA]</scope>
</reference>
<evidence type="ECO:0000313" key="1">
    <source>
        <dbReference type="EMBL" id="VDK64478.1"/>
    </source>
</evidence>
<evidence type="ECO:0000313" key="3">
    <source>
        <dbReference type="WBParaSite" id="ASIM_0001896501-mRNA-1"/>
    </source>
</evidence>
<keyword evidence="2" id="KW-1185">Reference proteome</keyword>
<dbReference type="OrthoDB" id="5877052at2759"/>
<organism evidence="3">
    <name type="scientific">Anisakis simplex</name>
    <name type="common">Herring worm</name>
    <dbReference type="NCBI Taxonomy" id="6269"/>
    <lineage>
        <taxon>Eukaryota</taxon>
        <taxon>Metazoa</taxon>
        <taxon>Ecdysozoa</taxon>
        <taxon>Nematoda</taxon>
        <taxon>Chromadorea</taxon>
        <taxon>Rhabditida</taxon>
        <taxon>Spirurina</taxon>
        <taxon>Ascaridomorpha</taxon>
        <taxon>Ascaridoidea</taxon>
        <taxon>Anisakidae</taxon>
        <taxon>Anisakis</taxon>
        <taxon>Anisakis simplex complex</taxon>
    </lineage>
</organism>
<dbReference type="Proteomes" id="UP000267096">
    <property type="component" value="Unassembled WGS sequence"/>
</dbReference>
<gene>
    <name evidence="1" type="ORF">ASIM_LOCUS18361</name>
</gene>
<accession>A0A0M3KDB3</accession>
<dbReference type="AlphaFoldDB" id="A0A0M3KDB3"/>
<protein>
    <submittedName>
        <fullName evidence="3">C2H2-type domain-containing protein</fullName>
    </submittedName>
</protein>
<proteinExistence type="predicted"/>
<dbReference type="EMBL" id="UYRR01035396">
    <property type="protein sequence ID" value="VDK64478.1"/>
    <property type="molecule type" value="Genomic_DNA"/>
</dbReference>
<sequence>MEAIGIVDFRMLMRAGKISAPRFAAESRQNEWTLNSNGVYIGPIAGLQYLLYFGTLPYCDLCYMVLDEQNVMEHFSSENHLIKFLSYNRPASMYTAMYLPEDARRSHMLSLLGCLGTDCSVGGSPRKVEVAHIPELVIANSNPIMANVPSLMPPCMSIGVENFCFWCPVPKEDDERIQLWTEHCTKSRKHFECAVRRDLFNFEDVNFVDIVTTLQLPAFKQLASWELVKMNNGMEIKIQHFTYIGLDFVVDDVLNNEIVCIACAEIFSRSDLSQLCLHIRSRNHLLQYLHTTDREMYNLIESQQMQHAVDNLLIDYLRRSISSVGQIRVYNANLAVTAKSWGQLPYRKVQLANVDAEHRAAFELLVKIVDQLANDKAEQITIPIKDALQLCSIRIQTVADKNVLLYCKGCERILSVAGNAVEKGVWDEHLLGELHAKRADSLAKNKFGL</sequence>
<dbReference type="WBParaSite" id="ASIM_0001896501-mRNA-1">
    <property type="protein sequence ID" value="ASIM_0001896501-mRNA-1"/>
    <property type="gene ID" value="ASIM_0001896501"/>
</dbReference>
<reference evidence="3" key="1">
    <citation type="submission" date="2017-02" db="UniProtKB">
        <authorList>
            <consortium name="WormBaseParasite"/>
        </authorList>
    </citation>
    <scope>IDENTIFICATION</scope>
</reference>
<name>A0A0M3KDB3_ANISI</name>